<evidence type="ECO:0000313" key="3">
    <source>
        <dbReference type="EMBL" id="OSS49654.1"/>
    </source>
</evidence>
<keyword evidence="4" id="KW-1185">Reference proteome</keyword>
<feature type="signal peptide" evidence="2">
    <location>
        <begin position="1"/>
        <end position="28"/>
    </location>
</feature>
<keyword evidence="1" id="KW-0472">Membrane</keyword>
<reference evidence="3 4" key="1">
    <citation type="journal article" date="2017" name="Genome Announc.">
        <title>Genome sequence of the saprophytic ascomycete Epicoccum nigrum ICMP 19927 strain isolated from New Zealand.</title>
        <authorList>
            <person name="Fokin M."/>
            <person name="Fleetwood D."/>
            <person name="Weir B.S."/>
            <person name="Villas-Boas S.G."/>
        </authorList>
    </citation>
    <scope>NUCLEOTIDE SEQUENCE [LARGE SCALE GENOMIC DNA]</scope>
    <source>
        <strain evidence="3 4">ICMP 19927</strain>
    </source>
</reference>
<feature type="transmembrane region" description="Helical" evidence="1">
    <location>
        <begin position="288"/>
        <end position="306"/>
    </location>
</feature>
<feature type="transmembrane region" description="Helical" evidence="1">
    <location>
        <begin position="250"/>
        <end position="267"/>
    </location>
</feature>
<dbReference type="Proteomes" id="UP000193240">
    <property type="component" value="Unassembled WGS sequence"/>
</dbReference>
<feature type="transmembrane region" description="Helical" evidence="1">
    <location>
        <begin position="123"/>
        <end position="144"/>
    </location>
</feature>
<evidence type="ECO:0000256" key="2">
    <source>
        <dbReference type="SAM" id="SignalP"/>
    </source>
</evidence>
<proteinExistence type="predicted"/>
<organism evidence="3 4">
    <name type="scientific">Epicoccum nigrum</name>
    <name type="common">Soil fungus</name>
    <name type="synonym">Epicoccum purpurascens</name>
    <dbReference type="NCBI Taxonomy" id="105696"/>
    <lineage>
        <taxon>Eukaryota</taxon>
        <taxon>Fungi</taxon>
        <taxon>Dikarya</taxon>
        <taxon>Ascomycota</taxon>
        <taxon>Pezizomycotina</taxon>
        <taxon>Dothideomycetes</taxon>
        <taxon>Pleosporomycetidae</taxon>
        <taxon>Pleosporales</taxon>
        <taxon>Pleosporineae</taxon>
        <taxon>Didymellaceae</taxon>
        <taxon>Epicoccum</taxon>
    </lineage>
</organism>
<dbReference type="OMA" id="CRLSWHF"/>
<feature type="chain" id="PRO_5010986991" evidence="2">
    <location>
        <begin position="29"/>
        <end position="344"/>
    </location>
</feature>
<dbReference type="AlphaFoldDB" id="A0A1Y2M0G8"/>
<name>A0A1Y2M0G8_EPING</name>
<accession>A0A1Y2M0G8</accession>
<evidence type="ECO:0000313" key="4">
    <source>
        <dbReference type="Proteomes" id="UP000193240"/>
    </source>
</evidence>
<feature type="transmembrane region" description="Helical" evidence="1">
    <location>
        <begin position="208"/>
        <end position="230"/>
    </location>
</feature>
<dbReference type="InParanoid" id="A0A1Y2M0G8"/>
<protein>
    <submittedName>
        <fullName evidence="3">Uncharacterized protein</fullName>
    </submittedName>
</protein>
<keyword evidence="1" id="KW-0812">Transmembrane</keyword>
<keyword evidence="1" id="KW-1133">Transmembrane helix</keyword>
<dbReference type="EMBL" id="KZ107843">
    <property type="protein sequence ID" value="OSS49654.1"/>
    <property type="molecule type" value="Genomic_DNA"/>
</dbReference>
<gene>
    <name evidence="3" type="ORF">B5807_06290</name>
</gene>
<keyword evidence="2" id="KW-0732">Signal</keyword>
<feature type="transmembrane region" description="Helical" evidence="1">
    <location>
        <begin position="57"/>
        <end position="78"/>
    </location>
</feature>
<sequence length="344" mass="38216">MAYAAIFTSTTLAVLVLVLASNFSVAHADPIPNDLLDILLPKPNTTGGPAGEITCYALPYGAMGIISHLLTYWTIAWVGWGKVPLWPSKPIRQYQFDLFLAIATLCTCIPIASITIVRCRLSWHFVLISIWKLVTSVSVALISIHRCIIVRRVNNRPKVTRDGTTYDLVEYGSYQNHQVFQSNEEIPINQFTNKSPANNRAKADITPLFWLILFLAGTVVGMVGLGSMLWPNFRDDTTERKTIRHLTYGFAAPMVIVPGLVAAYWYTEHCCGPSNGHRGMRKAYRHTFRGALAAFVAVFGFFSALYGDLVLGVVANNLLGTPTGDVTALYWIWFIAKRFPLLSI</sequence>
<feature type="transmembrane region" description="Helical" evidence="1">
    <location>
        <begin position="98"/>
        <end position="117"/>
    </location>
</feature>
<evidence type="ECO:0000256" key="1">
    <source>
        <dbReference type="SAM" id="Phobius"/>
    </source>
</evidence>